<evidence type="ECO:0000313" key="7">
    <source>
        <dbReference type="Proteomes" id="UP000295375"/>
    </source>
</evidence>
<dbReference type="EMBL" id="SNYM01000007">
    <property type="protein sequence ID" value="TDQ48426.1"/>
    <property type="molecule type" value="Genomic_DNA"/>
</dbReference>
<evidence type="ECO:0000256" key="5">
    <source>
        <dbReference type="SAM" id="Phobius"/>
    </source>
</evidence>
<keyword evidence="2 5" id="KW-0812">Transmembrane</keyword>
<sequence>MQLPLPASFHSAESRSLLAWNILRILLALFIAAHGWARFVAGGVIPFGGWLDSQGIPFGLPIAVAITAIEIAGSLLLLIRRWVLPLTIIYSLIYIAGIVLVHAPAGWFVVGLGRNGAEYSVLLVTCLLCVGLQHVKPSATQ</sequence>
<comment type="subcellular location">
    <subcellularLocation>
        <location evidence="1">Membrane</location>
        <topology evidence="1">Multi-pass membrane protein</topology>
    </subcellularLocation>
</comment>
<comment type="caution">
    <text evidence="6">The sequence shown here is derived from an EMBL/GenBank/DDBJ whole genome shotgun (WGS) entry which is preliminary data.</text>
</comment>
<evidence type="ECO:0000313" key="6">
    <source>
        <dbReference type="EMBL" id="TDQ48426.1"/>
    </source>
</evidence>
<protein>
    <submittedName>
        <fullName evidence="6">Putative oxidoreductase</fullName>
    </submittedName>
</protein>
<feature type="transmembrane region" description="Helical" evidence="5">
    <location>
        <begin position="56"/>
        <end position="79"/>
    </location>
</feature>
<proteinExistence type="predicted"/>
<evidence type="ECO:0000256" key="2">
    <source>
        <dbReference type="ARBA" id="ARBA00022692"/>
    </source>
</evidence>
<gene>
    <name evidence="6" type="ORF">EV696_107163</name>
</gene>
<organism evidence="6 7">
    <name type="scientific">Permianibacter aggregans</name>
    <dbReference type="NCBI Taxonomy" id="1510150"/>
    <lineage>
        <taxon>Bacteria</taxon>
        <taxon>Pseudomonadati</taxon>
        <taxon>Pseudomonadota</taxon>
        <taxon>Gammaproteobacteria</taxon>
        <taxon>Pseudomonadales</taxon>
        <taxon>Pseudomonadaceae</taxon>
        <taxon>Permianibacter</taxon>
    </lineage>
</organism>
<evidence type="ECO:0000256" key="3">
    <source>
        <dbReference type="ARBA" id="ARBA00022989"/>
    </source>
</evidence>
<accession>A0A4R6UQE7</accession>
<dbReference type="Pfam" id="PF07681">
    <property type="entry name" value="DoxX"/>
    <property type="match status" value="1"/>
</dbReference>
<evidence type="ECO:0000256" key="4">
    <source>
        <dbReference type="ARBA" id="ARBA00023136"/>
    </source>
</evidence>
<dbReference type="AlphaFoldDB" id="A0A4R6UQE7"/>
<feature type="transmembrane region" description="Helical" evidence="5">
    <location>
        <begin position="17"/>
        <end position="36"/>
    </location>
</feature>
<feature type="transmembrane region" description="Helical" evidence="5">
    <location>
        <begin position="86"/>
        <end position="110"/>
    </location>
</feature>
<keyword evidence="4 5" id="KW-0472">Membrane</keyword>
<dbReference type="GO" id="GO:0016020">
    <property type="term" value="C:membrane"/>
    <property type="evidence" value="ECO:0007669"/>
    <property type="project" value="UniProtKB-SubCell"/>
</dbReference>
<reference evidence="6 7" key="1">
    <citation type="submission" date="2019-03" db="EMBL/GenBank/DDBJ databases">
        <title>Genomic Encyclopedia of Type Strains, Phase IV (KMG-IV): sequencing the most valuable type-strain genomes for metagenomic binning, comparative biology and taxonomic classification.</title>
        <authorList>
            <person name="Goeker M."/>
        </authorList>
    </citation>
    <scope>NUCLEOTIDE SEQUENCE [LARGE SCALE GENOMIC DNA]</scope>
    <source>
        <strain evidence="6 7">DSM 103792</strain>
    </source>
</reference>
<evidence type="ECO:0000256" key="1">
    <source>
        <dbReference type="ARBA" id="ARBA00004141"/>
    </source>
</evidence>
<dbReference type="InterPro" id="IPR032808">
    <property type="entry name" value="DoxX"/>
</dbReference>
<dbReference type="RefSeq" id="WP_198325137.1">
    <property type="nucleotide sequence ID" value="NZ_CP037953.1"/>
</dbReference>
<keyword evidence="3 5" id="KW-1133">Transmembrane helix</keyword>
<keyword evidence="7" id="KW-1185">Reference proteome</keyword>
<name>A0A4R6UQE7_9GAMM</name>
<dbReference type="Proteomes" id="UP000295375">
    <property type="component" value="Unassembled WGS sequence"/>
</dbReference>